<reference evidence="1 2" key="1">
    <citation type="submission" date="2024-03" db="EMBL/GenBank/DDBJ databases">
        <title>Community enrichment and isolation of bacterial strains for fucoidan degradation.</title>
        <authorList>
            <person name="Sichert A."/>
        </authorList>
    </citation>
    <scope>NUCLEOTIDE SEQUENCE [LARGE SCALE GENOMIC DNA]</scope>
    <source>
        <strain evidence="1 2">AS76</strain>
    </source>
</reference>
<keyword evidence="2" id="KW-1185">Reference proteome</keyword>
<evidence type="ECO:0000313" key="1">
    <source>
        <dbReference type="EMBL" id="MEM5537263.1"/>
    </source>
</evidence>
<dbReference type="RefSeq" id="WP_342854714.1">
    <property type="nucleotide sequence ID" value="NZ_JBBMRA010000012.1"/>
</dbReference>
<dbReference type="Proteomes" id="UP001449225">
    <property type="component" value="Unassembled WGS sequence"/>
</dbReference>
<evidence type="ECO:0000313" key="2">
    <source>
        <dbReference type="Proteomes" id="UP001449225"/>
    </source>
</evidence>
<accession>A0ABU9TU66</accession>
<organism evidence="1 2">
    <name type="scientific">Neptuniibacter pectenicola</name>
    <dbReference type="NCBI Taxonomy" id="1806669"/>
    <lineage>
        <taxon>Bacteria</taxon>
        <taxon>Pseudomonadati</taxon>
        <taxon>Pseudomonadota</taxon>
        <taxon>Gammaproteobacteria</taxon>
        <taxon>Oceanospirillales</taxon>
        <taxon>Oceanospirillaceae</taxon>
        <taxon>Neptuniibacter</taxon>
    </lineage>
</organism>
<comment type="caution">
    <text evidence="1">The sequence shown here is derived from an EMBL/GenBank/DDBJ whole genome shotgun (WGS) entry which is preliminary data.</text>
</comment>
<sequence length="151" mass="17107">MKLTTLLLISLFLFGCNTEKGLVGKRGLVFGYDDPKFQSDVLKLLQQSEIDHIVEGGVIVTLMKDTAEVRSITRIHEYGGNLDPDRLESEVILSELHEEILTKRLHEAGVSYFIDSMAGDRHVVWRLAHAEVVDQIVEEVNFEFYEASKSN</sequence>
<name>A0ABU9TU66_9GAMM</name>
<gene>
    <name evidence="1" type="ORF">WNY58_12780</name>
</gene>
<dbReference type="EMBL" id="JBBMRA010000012">
    <property type="protein sequence ID" value="MEM5537263.1"/>
    <property type="molecule type" value="Genomic_DNA"/>
</dbReference>
<protein>
    <submittedName>
        <fullName evidence="1">Uncharacterized protein</fullName>
    </submittedName>
</protein>
<proteinExistence type="predicted"/>
<dbReference type="PROSITE" id="PS51257">
    <property type="entry name" value="PROKAR_LIPOPROTEIN"/>
    <property type="match status" value="1"/>
</dbReference>